<evidence type="ECO:0000313" key="2">
    <source>
        <dbReference type="Proteomes" id="UP000238322"/>
    </source>
</evidence>
<organism evidence="1 2">
    <name type="scientific">Blastopirellula marina</name>
    <dbReference type="NCBI Taxonomy" id="124"/>
    <lineage>
        <taxon>Bacteria</taxon>
        <taxon>Pseudomonadati</taxon>
        <taxon>Planctomycetota</taxon>
        <taxon>Planctomycetia</taxon>
        <taxon>Pirellulales</taxon>
        <taxon>Pirellulaceae</taxon>
        <taxon>Blastopirellula</taxon>
    </lineage>
</organism>
<dbReference type="RefSeq" id="WP_105332001.1">
    <property type="nucleotide sequence ID" value="NZ_PUHY01000013.1"/>
</dbReference>
<protein>
    <submittedName>
        <fullName evidence="1">Uncharacterized protein</fullName>
    </submittedName>
</protein>
<dbReference type="EMBL" id="PUHY01000013">
    <property type="protein sequence ID" value="PQO30926.1"/>
    <property type="molecule type" value="Genomic_DNA"/>
</dbReference>
<proteinExistence type="predicted"/>
<dbReference type="AlphaFoldDB" id="A0A2S8FFJ4"/>
<reference evidence="1 2" key="1">
    <citation type="submission" date="2018-02" db="EMBL/GenBank/DDBJ databases">
        <title>Comparative genomes isolates from brazilian mangrove.</title>
        <authorList>
            <person name="Araujo J.E."/>
            <person name="Taketani R.G."/>
            <person name="Silva M.C.P."/>
            <person name="Loureco M.V."/>
            <person name="Andreote F.D."/>
        </authorList>
    </citation>
    <scope>NUCLEOTIDE SEQUENCE [LARGE SCALE GENOMIC DNA]</scope>
    <source>
        <strain evidence="1 2">Hex-1 MGV</strain>
    </source>
</reference>
<comment type="caution">
    <text evidence="1">The sequence shown here is derived from an EMBL/GenBank/DDBJ whole genome shotgun (WGS) entry which is preliminary data.</text>
</comment>
<gene>
    <name evidence="1" type="ORF">C5Y83_22240</name>
</gene>
<dbReference type="Proteomes" id="UP000238322">
    <property type="component" value="Unassembled WGS sequence"/>
</dbReference>
<evidence type="ECO:0000313" key="1">
    <source>
        <dbReference type="EMBL" id="PQO30926.1"/>
    </source>
</evidence>
<accession>A0A2S8FFJ4</accession>
<name>A0A2S8FFJ4_9BACT</name>
<sequence>MTPSEAAELIATWEIIANAEREPEVMLRETNLDEAIVRLNRLILCGVADAFYPLGYAYYCHPQYVVTDSIPNRQCYQALKKSVQLKIEPVLSRLYLAYDRFDHQVYDEALVWLEHLTTSHFAEDIRTRFCELRLCCQIQRKGIINSLDQIEEFAAYVRSLPGWDPCPRLLLKVLATGLPHENVTLKMERVLELLDAAYPMMSERVFRNLACHTPAK</sequence>